<comment type="subcellular location">
    <subcellularLocation>
        <location evidence="1">Membrane</location>
    </subcellularLocation>
</comment>
<keyword evidence="2" id="KW-0812">Transmembrane</keyword>
<dbReference type="InterPro" id="IPR028082">
    <property type="entry name" value="Peripla_BP_I"/>
</dbReference>
<keyword evidence="4" id="KW-0472">Membrane</keyword>
<evidence type="ECO:0000256" key="3">
    <source>
        <dbReference type="ARBA" id="ARBA00022989"/>
    </source>
</evidence>
<keyword evidence="3" id="KW-1133">Transmembrane helix</keyword>
<dbReference type="Pfam" id="PF01094">
    <property type="entry name" value="ANF_receptor"/>
    <property type="match status" value="1"/>
</dbReference>
<evidence type="ECO:0000313" key="7">
    <source>
        <dbReference type="Proteomes" id="UP000600918"/>
    </source>
</evidence>
<reference evidence="6" key="1">
    <citation type="journal article" date="2020" name="G3 (Bethesda)">
        <title>High-Quality Assemblies for Three Invasive Social Wasps from the &lt;i&gt;Vespula&lt;/i&gt; Genus.</title>
        <authorList>
            <person name="Harrop T.W.R."/>
            <person name="Guhlin J."/>
            <person name="McLaughlin G.M."/>
            <person name="Permina E."/>
            <person name="Stockwell P."/>
            <person name="Gilligan J."/>
            <person name="Le Lec M.F."/>
            <person name="Gruber M.A.M."/>
            <person name="Quinn O."/>
            <person name="Lovegrove M."/>
            <person name="Duncan E.J."/>
            <person name="Remnant E.J."/>
            <person name="Van Eeckhoven J."/>
            <person name="Graham B."/>
            <person name="Knapp R.A."/>
            <person name="Langford K.W."/>
            <person name="Kronenberg Z."/>
            <person name="Press M.O."/>
            <person name="Eacker S.M."/>
            <person name="Wilson-Rankin E.E."/>
            <person name="Purcell J."/>
            <person name="Lester P.J."/>
            <person name="Dearden P.K."/>
        </authorList>
    </citation>
    <scope>NUCLEOTIDE SEQUENCE</scope>
    <source>
        <strain evidence="6">Volc-1</strain>
    </source>
</reference>
<dbReference type="GO" id="GO:0016020">
    <property type="term" value="C:membrane"/>
    <property type="evidence" value="ECO:0007669"/>
    <property type="project" value="UniProtKB-SubCell"/>
</dbReference>
<sequence length="396" mass="45382">MTPENKIRAISSSCSKPVTGAIFTEDQKDSPSELAFKYAIYKINKDKTLLPNTTLVYDIQYVPKDDSFRTSKKVTSENEKENLNVLACKQLSRSVQGIFGPSDPLLGAHIQSICEALDVPHLEARVDFEPTFKEFSINLYPAQDHLNKAFKDLMSFLNWTRVAIIYEEDYGECSTFSASSPLANGLFKLQDLVKSPPSTRTEMYIRQAGPGSYRQVLQEVRHKEIFKLIVDTDPAHMQQFFRADIETFDLEDFKYNSVNMTAFRLVDLEETKVAETLRQMERFQPIGHAILNKTGVIQAEPALVYDSVQVFAHGLAALDRSHDLRPANLSCEKEEPWDDGLSLYNYINSVRTLRIDPFRDHLRIQKCVNLINIFCNFLVHRREEITVVMQPRDEQP</sequence>
<organism evidence="6 7">
    <name type="scientific">Vespula pensylvanica</name>
    <name type="common">Western yellow jacket</name>
    <name type="synonym">Wasp</name>
    <dbReference type="NCBI Taxonomy" id="30213"/>
    <lineage>
        <taxon>Eukaryota</taxon>
        <taxon>Metazoa</taxon>
        <taxon>Ecdysozoa</taxon>
        <taxon>Arthropoda</taxon>
        <taxon>Hexapoda</taxon>
        <taxon>Insecta</taxon>
        <taxon>Pterygota</taxon>
        <taxon>Neoptera</taxon>
        <taxon>Endopterygota</taxon>
        <taxon>Hymenoptera</taxon>
        <taxon>Apocrita</taxon>
        <taxon>Aculeata</taxon>
        <taxon>Vespoidea</taxon>
        <taxon>Vespidae</taxon>
        <taxon>Vespinae</taxon>
        <taxon>Vespula</taxon>
    </lineage>
</organism>
<evidence type="ECO:0000256" key="2">
    <source>
        <dbReference type="ARBA" id="ARBA00022692"/>
    </source>
</evidence>
<dbReference type="EMBL" id="JACSDY010000009">
    <property type="protein sequence ID" value="KAF7419968.1"/>
    <property type="molecule type" value="Genomic_DNA"/>
</dbReference>
<proteinExistence type="predicted"/>
<feature type="domain" description="Receptor ligand binding region" evidence="5">
    <location>
        <begin position="33"/>
        <end position="351"/>
    </location>
</feature>
<evidence type="ECO:0000259" key="5">
    <source>
        <dbReference type="Pfam" id="PF01094"/>
    </source>
</evidence>
<dbReference type="InterPro" id="IPR001828">
    <property type="entry name" value="ANF_lig-bd_rcpt"/>
</dbReference>
<dbReference type="Gene3D" id="3.40.50.2300">
    <property type="match status" value="2"/>
</dbReference>
<keyword evidence="7" id="KW-1185">Reference proteome</keyword>
<protein>
    <recommendedName>
        <fullName evidence="5">Receptor ligand binding region domain-containing protein</fullName>
    </recommendedName>
</protein>
<dbReference type="AlphaFoldDB" id="A0A834NWR7"/>
<gene>
    <name evidence="6" type="ORF">H0235_010265</name>
</gene>
<dbReference type="Proteomes" id="UP000600918">
    <property type="component" value="Unassembled WGS sequence"/>
</dbReference>
<comment type="caution">
    <text evidence="6">The sequence shown here is derived from an EMBL/GenBank/DDBJ whole genome shotgun (WGS) entry which is preliminary data.</text>
</comment>
<evidence type="ECO:0000313" key="6">
    <source>
        <dbReference type="EMBL" id="KAF7419968.1"/>
    </source>
</evidence>
<dbReference type="SUPFAM" id="SSF53822">
    <property type="entry name" value="Periplasmic binding protein-like I"/>
    <property type="match status" value="1"/>
</dbReference>
<accession>A0A834NWR7</accession>
<name>A0A834NWR7_VESPE</name>
<evidence type="ECO:0000256" key="1">
    <source>
        <dbReference type="ARBA" id="ARBA00004370"/>
    </source>
</evidence>
<evidence type="ECO:0000256" key="4">
    <source>
        <dbReference type="ARBA" id="ARBA00023136"/>
    </source>
</evidence>